<name>A0ABQ3WDL3_9ACTN</name>
<proteinExistence type="predicted"/>
<feature type="compositionally biased region" description="Basic and acidic residues" evidence="1">
    <location>
        <begin position="76"/>
        <end position="91"/>
    </location>
</feature>
<reference evidence="2" key="1">
    <citation type="submission" date="2021-01" db="EMBL/GenBank/DDBJ databases">
        <title>Whole genome shotgun sequence of Actinoplanes capillaceus NBRC 16408.</title>
        <authorList>
            <person name="Komaki H."/>
            <person name="Tamura T."/>
        </authorList>
    </citation>
    <scope>NUCLEOTIDE SEQUENCE [LARGE SCALE GENOMIC DNA]</scope>
    <source>
        <strain evidence="2">NBRC 16408</strain>
    </source>
</reference>
<accession>A0ABQ3WDL3</accession>
<organism evidence="2">
    <name type="scientific">Actinoplanes campanulatus</name>
    <dbReference type="NCBI Taxonomy" id="113559"/>
    <lineage>
        <taxon>Bacteria</taxon>
        <taxon>Bacillati</taxon>
        <taxon>Actinomycetota</taxon>
        <taxon>Actinomycetes</taxon>
        <taxon>Micromonosporales</taxon>
        <taxon>Micromonosporaceae</taxon>
        <taxon>Actinoplanes</taxon>
    </lineage>
</organism>
<feature type="region of interest" description="Disordered" evidence="1">
    <location>
        <begin position="67"/>
        <end position="112"/>
    </location>
</feature>
<comment type="caution">
    <text evidence="2">The sequence shown here is derived from an EMBL/GenBank/DDBJ whole genome shotgun (WGS) entry which is preliminary data.</text>
</comment>
<protein>
    <submittedName>
        <fullName evidence="2">Uncharacterized protein</fullName>
    </submittedName>
</protein>
<evidence type="ECO:0000256" key="1">
    <source>
        <dbReference type="SAM" id="MobiDB-lite"/>
    </source>
</evidence>
<gene>
    <name evidence="2" type="ORF">Aca07nite_15480</name>
</gene>
<sequence>MVIIGQRFSGRGARAPSVTVGGRDGFRHIDSGSGRRMFRLRTGRPLERSDWSEDRSLTEARTVRLIQPSRPAPSDRFARVGEATESRRPDGGSRQVEAIQMASEPTAAGPAE</sequence>
<evidence type="ECO:0000313" key="2">
    <source>
        <dbReference type="EMBL" id="GID44273.1"/>
    </source>
</evidence>
<dbReference type="EMBL" id="BOMF01000023">
    <property type="protein sequence ID" value="GID44273.1"/>
    <property type="molecule type" value="Genomic_DNA"/>
</dbReference>